<comment type="caution">
    <text evidence="2">The sequence shown here is derived from an EMBL/GenBank/DDBJ whole genome shotgun (WGS) entry which is preliminary data.</text>
</comment>
<reference evidence="2 3" key="1">
    <citation type="submission" date="2019-07" db="EMBL/GenBank/DDBJ databases">
        <title>Genomic Encyclopedia of Type Strains, Phase IV (KMG-IV): sequencing the most valuable type-strain genomes for metagenomic binning, comparative biology and taxonomic classification.</title>
        <authorList>
            <person name="Goeker M."/>
        </authorList>
    </citation>
    <scope>NUCLEOTIDE SEQUENCE [LARGE SCALE GENOMIC DNA]</scope>
    <source>
        <strain evidence="2 3">DSM 44831</strain>
    </source>
</reference>
<feature type="region of interest" description="Disordered" evidence="1">
    <location>
        <begin position="1"/>
        <end position="53"/>
    </location>
</feature>
<gene>
    <name evidence="2" type="ORF">FNL39_106254</name>
</gene>
<accession>A0ABQ6YJ89</accession>
<protein>
    <submittedName>
        <fullName evidence="2">Uncharacterized protein</fullName>
    </submittedName>
</protein>
<name>A0ABQ6YJ89_9NOCA</name>
<evidence type="ECO:0000256" key="1">
    <source>
        <dbReference type="SAM" id="MobiDB-lite"/>
    </source>
</evidence>
<organism evidence="2 3">
    <name type="scientific">Nocardia caishijiensis</name>
    <dbReference type="NCBI Taxonomy" id="184756"/>
    <lineage>
        <taxon>Bacteria</taxon>
        <taxon>Bacillati</taxon>
        <taxon>Actinomycetota</taxon>
        <taxon>Actinomycetes</taxon>
        <taxon>Mycobacteriales</taxon>
        <taxon>Nocardiaceae</taxon>
        <taxon>Nocardia</taxon>
    </lineage>
</organism>
<dbReference type="Proteomes" id="UP000798951">
    <property type="component" value="Unassembled WGS sequence"/>
</dbReference>
<sequence length="53" mass="5905">MPDNESADPRARWRHLPPEPERLVEETVVDTSPSSLAELGMDPGEDSVRRYGG</sequence>
<evidence type="ECO:0000313" key="2">
    <source>
        <dbReference type="EMBL" id="KAF0845865.1"/>
    </source>
</evidence>
<proteinExistence type="predicted"/>
<keyword evidence="3" id="KW-1185">Reference proteome</keyword>
<dbReference type="EMBL" id="VMSD01000006">
    <property type="protein sequence ID" value="KAF0845865.1"/>
    <property type="molecule type" value="Genomic_DNA"/>
</dbReference>
<evidence type="ECO:0000313" key="3">
    <source>
        <dbReference type="Proteomes" id="UP000798951"/>
    </source>
</evidence>
<feature type="compositionally biased region" description="Basic and acidic residues" evidence="1">
    <location>
        <begin position="7"/>
        <end position="25"/>
    </location>
</feature>